<name>A0ABD5EFP1_9ACTN</name>
<dbReference type="InterPro" id="IPR036259">
    <property type="entry name" value="MFS_trans_sf"/>
</dbReference>
<feature type="transmembrane region" description="Helical" evidence="9">
    <location>
        <begin position="352"/>
        <end position="373"/>
    </location>
</feature>
<keyword evidence="4 9" id="KW-0812">Transmembrane</keyword>
<dbReference type="NCBIfam" id="TIGR00711">
    <property type="entry name" value="efflux_EmrB"/>
    <property type="match status" value="1"/>
</dbReference>
<evidence type="ECO:0000256" key="1">
    <source>
        <dbReference type="ARBA" id="ARBA00004651"/>
    </source>
</evidence>
<evidence type="ECO:0000256" key="5">
    <source>
        <dbReference type="ARBA" id="ARBA00022989"/>
    </source>
</evidence>
<keyword evidence="6 9" id="KW-0472">Membrane</keyword>
<comment type="subcellular location">
    <subcellularLocation>
        <location evidence="1">Cell membrane</location>
        <topology evidence="1">Multi-pass membrane protein</topology>
    </subcellularLocation>
</comment>
<dbReference type="Gene3D" id="1.20.1250.20">
    <property type="entry name" value="MFS general substrate transporter like domains"/>
    <property type="match status" value="1"/>
</dbReference>
<evidence type="ECO:0000256" key="6">
    <source>
        <dbReference type="ARBA" id="ARBA00023136"/>
    </source>
</evidence>
<feature type="transmembrane region" description="Helical" evidence="9">
    <location>
        <begin position="183"/>
        <end position="206"/>
    </location>
</feature>
<evidence type="ECO:0000256" key="8">
    <source>
        <dbReference type="SAM" id="MobiDB-lite"/>
    </source>
</evidence>
<dbReference type="InterPro" id="IPR020846">
    <property type="entry name" value="MFS_dom"/>
</dbReference>
<evidence type="ECO:0000256" key="2">
    <source>
        <dbReference type="ARBA" id="ARBA00022448"/>
    </source>
</evidence>
<gene>
    <name evidence="11" type="ORF">RM877_01865</name>
</gene>
<feature type="transmembrane region" description="Helical" evidence="9">
    <location>
        <begin position="156"/>
        <end position="177"/>
    </location>
</feature>
<dbReference type="InterPro" id="IPR004638">
    <property type="entry name" value="EmrB-like"/>
</dbReference>
<dbReference type="CDD" id="cd17321">
    <property type="entry name" value="MFS_MMR_MDR_like"/>
    <property type="match status" value="1"/>
</dbReference>
<evidence type="ECO:0000256" key="9">
    <source>
        <dbReference type="SAM" id="Phobius"/>
    </source>
</evidence>
<dbReference type="Gene3D" id="1.20.1720.10">
    <property type="entry name" value="Multidrug resistance protein D"/>
    <property type="match status" value="1"/>
</dbReference>
<feature type="transmembrane region" description="Helical" evidence="9">
    <location>
        <begin position="222"/>
        <end position="241"/>
    </location>
</feature>
<dbReference type="SUPFAM" id="SSF103473">
    <property type="entry name" value="MFS general substrate transporter"/>
    <property type="match status" value="1"/>
</dbReference>
<dbReference type="PANTHER" id="PTHR42718:SF42">
    <property type="entry name" value="EXPORT PROTEIN"/>
    <property type="match status" value="1"/>
</dbReference>
<organism evidence="11 12">
    <name type="scientific">Streptomyces doudnae</name>
    <dbReference type="NCBI Taxonomy" id="3075536"/>
    <lineage>
        <taxon>Bacteria</taxon>
        <taxon>Bacillati</taxon>
        <taxon>Actinomycetota</taxon>
        <taxon>Actinomycetes</taxon>
        <taxon>Kitasatosporales</taxon>
        <taxon>Streptomycetaceae</taxon>
        <taxon>Streptomyces</taxon>
    </lineage>
</organism>
<feature type="domain" description="Major facilitator superfamily (MFS) profile" evidence="10">
    <location>
        <begin position="28"/>
        <end position="526"/>
    </location>
</feature>
<dbReference type="InterPro" id="IPR011701">
    <property type="entry name" value="MFS"/>
</dbReference>
<dbReference type="RefSeq" id="WP_093832498.1">
    <property type="nucleotide sequence ID" value="NZ_JAVRES010000001.1"/>
</dbReference>
<evidence type="ECO:0000256" key="3">
    <source>
        <dbReference type="ARBA" id="ARBA00022475"/>
    </source>
</evidence>
<evidence type="ECO:0000256" key="7">
    <source>
        <dbReference type="ARBA" id="ARBA00023251"/>
    </source>
</evidence>
<dbReference type="GO" id="GO:0046677">
    <property type="term" value="P:response to antibiotic"/>
    <property type="evidence" value="ECO:0007669"/>
    <property type="project" value="UniProtKB-KW"/>
</dbReference>
<comment type="caution">
    <text evidence="11">The sequence shown here is derived from an EMBL/GenBank/DDBJ whole genome shotgun (WGS) entry which is preliminary data.</text>
</comment>
<feature type="transmembrane region" description="Helical" evidence="9">
    <location>
        <begin position="253"/>
        <end position="270"/>
    </location>
</feature>
<dbReference type="AlphaFoldDB" id="A0ABD5EFP1"/>
<feature type="region of interest" description="Disordered" evidence="8">
    <location>
        <begin position="1"/>
        <end position="20"/>
    </location>
</feature>
<dbReference type="PROSITE" id="PS50850">
    <property type="entry name" value="MFS"/>
    <property type="match status" value="1"/>
</dbReference>
<dbReference type="EMBL" id="JAVRES010000001">
    <property type="protein sequence ID" value="MDT0433420.1"/>
    <property type="molecule type" value="Genomic_DNA"/>
</dbReference>
<feature type="transmembrane region" description="Helical" evidence="9">
    <location>
        <begin position="502"/>
        <end position="523"/>
    </location>
</feature>
<dbReference type="PANTHER" id="PTHR42718">
    <property type="entry name" value="MAJOR FACILITATOR SUPERFAMILY MULTIDRUG TRANSPORTER MFSC"/>
    <property type="match status" value="1"/>
</dbReference>
<evidence type="ECO:0000256" key="4">
    <source>
        <dbReference type="ARBA" id="ARBA00022692"/>
    </source>
</evidence>
<protein>
    <submittedName>
        <fullName evidence="11">MFS transporter</fullName>
    </submittedName>
</protein>
<keyword evidence="12" id="KW-1185">Reference proteome</keyword>
<feature type="transmembrane region" description="Helical" evidence="9">
    <location>
        <begin position="320"/>
        <end position="340"/>
    </location>
</feature>
<accession>A0ABD5EFP1</accession>
<dbReference type="GO" id="GO:0005886">
    <property type="term" value="C:plasma membrane"/>
    <property type="evidence" value="ECO:0007669"/>
    <property type="project" value="UniProtKB-SubCell"/>
</dbReference>
<feature type="transmembrane region" description="Helical" evidence="9">
    <location>
        <begin position="27"/>
        <end position="50"/>
    </location>
</feature>
<keyword evidence="7" id="KW-0046">Antibiotic resistance</keyword>
<dbReference type="Pfam" id="PF07690">
    <property type="entry name" value="MFS_1"/>
    <property type="match status" value="1"/>
</dbReference>
<keyword evidence="3" id="KW-1003">Cell membrane</keyword>
<evidence type="ECO:0000313" key="12">
    <source>
        <dbReference type="Proteomes" id="UP001183535"/>
    </source>
</evidence>
<keyword evidence="5 9" id="KW-1133">Transmembrane helix</keyword>
<feature type="transmembrane region" description="Helical" evidence="9">
    <location>
        <begin position="70"/>
        <end position="90"/>
    </location>
</feature>
<feature type="transmembrane region" description="Helical" evidence="9">
    <location>
        <begin position="99"/>
        <end position="117"/>
    </location>
</feature>
<reference evidence="12" key="1">
    <citation type="submission" date="2023-07" db="EMBL/GenBank/DDBJ databases">
        <title>30 novel species of actinomycetes from the DSMZ collection.</title>
        <authorList>
            <person name="Nouioui I."/>
        </authorList>
    </citation>
    <scope>NUCLEOTIDE SEQUENCE [LARGE SCALE GENOMIC DNA]</scope>
    <source>
        <strain evidence="12">DSM 41981</strain>
    </source>
</reference>
<keyword evidence="2" id="KW-0813">Transport</keyword>
<evidence type="ECO:0000313" key="11">
    <source>
        <dbReference type="EMBL" id="MDT0433420.1"/>
    </source>
</evidence>
<sequence>MSASVPAAPDLPQRTSEETGRESRHTLVLAVVLSAVLLVSMDNSILNVALKTLAEPAPVGLGADHGQLQWAVDSYTLTYAALLLGSGLLGDRVGHRRPLLAGIALFGVASALSAWAMTPEQLIALRALMGAAGALIMPATLAVVSAVFPGERRTRALGVWTAVVGVAVALGPIIGGALLERFWWGSVFLVNVPVVLVTLVAMFFVVPDTRGPAAAPARRTDLPGIALSGLGLLGVVYGVIRAGELNDWTDRDAVLPLAAGLALLVAFVLWERRVPRPALDVRYFRERGFAAAATSLGVLYFTLVGGTFVITFYLQSVRGYGPLATGVCVLPLAASLIIFAPRVQRLVTRFGVRAVCTGGLAVMAAGLLGLATVDRSTPVWVFEAYLFVFGAGTAHVHPPSTGAIVAALPAAESGAASAVNNTFRQVGASLGAAVLGSVLNAAYRSRIGPAVDGLGPEREGRANGSVAGTLQVARDLAADGRGARAHLVARAAHDGFAQAMRITWVTAAAVVLVTTVVVCAVLPGPADDA</sequence>
<feature type="transmembrane region" description="Helical" evidence="9">
    <location>
        <begin position="123"/>
        <end position="144"/>
    </location>
</feature>
<proteinExistence type="predicted"/>
<feature type="transmembrane region" description="Helical" evidence="9">
    <location>
        <begin position="291"/>
        <end position="314"/>
    </location>
</feature>
<dbReference type="Proteomes" id="UP001183535">
    <property type="component" value="Unassembled WGS sequence"/>
</dbReference>
<evidence type="ECO:0000259" key="10">
    <source>
        <dbReference type="PROSITE" id="PS50850"/>
    </source>
</evidence>